<dbReference type="STRING" id="28122.SAMN02745108_02091"/>
<feature type="domain" description="Fibrobacter succinogenes major paralogous" evidence="2">
    <location>
        <begin position="69"/>
        <end position="201"/>
    </location>
</feature>
<dbReference type="RefSeq" id="WP_078776876.1">
    <property type="nucleotide sequence ID" value="NZ_FUWU01000039.1"/>
</dbReference>
<organism evidence="3 4">
    <name type="scientific">Fibrobacter intestinalis</name>
    <dbReference type="NCBI Taxonomy" id="28122"/>
    <lineage>
        <taxon>Bacteria</taxon>
        <taxon>Pseudomonadati</taxon>
        <taxon>Fibrobacterota</taxon>
        <taxon>Fibrobacteria</taxon>
        <taxon>Fibrobacterales</taxon>
        <taxon>Fibrobacteraceae</taxon>
        <taxon>Fibrobacter</taxon>
    </lineage>
</organism>
<dbReference type="InterPro" id="IPR011871">
    <property type="entry name" value="Fib_succ_major"/>
</dbReference>
<accession>A0A1T4PXE9</accession>
<dbReference type="Proteomes" id="UP000190449">
    <property type="component" value="Unassembled WGS sequence"/>
</dbReference>
<evidence type="ECO:0000259" key="2">
    <source>
        <dbReference type="Pfam" id="PF09603"/>
    </source>
</evidence>
<dbReference type="AlphaFoldDB" id="A0A1T4PXE9"/>
<protein>
    <submittedName>
        <fullName evidence="3">Major paralogous domain-containing protein</fullName>
    </submittedName>
</protein>
<name>A0A1T4PXE9_9BACT</name>
<proteinExistence type="predicted"/>
<dbReference type="NCBIfam" id="TIGR02145">
    <property type="entry name" value="Fib_succ_major"/>
    <property type="match status" value="1"/>
</dbReference>
<gene>
    <name evidence="3" type="ORF">SAMN02745108_02091</name>
</gene>
<dbReference type="EMBL" id="FUWU01000039">
    <property type="protein sequence ID" value="SJZ96202.1"/>
    <property type="molecule type" value="Genomic_DNA"/>
</dbReference>
<evidence type="ECO:0000313" key="3">
    <source>
        <dbReference type="EMBL" id="SJZ96202.1"/>
    </source>
</evidence>
<feature type="chain" id="PRO_5013227701" evidence="1">
    <location>
        <begin position="23"/>
        <end position="234"/>
    </location>
</feature>
<reference evidence="3 4" key="1">
    <citation type="submission" date="2017-02" db="EMBL/GenBank/DDBJ databases">
        <authorList>
            <person name="Peterson S.W."/>
        </authorList>
    </citation>
    <scope>NUCLEOTIDE SEQUENCE [LARGE SCALE GENOMIC DNA]</scope>
    <source>
        <strain evidence="3 4">ATCC 43854</strain>
    </source>
</reference>
<feature type="signal peptide" evidence="1">
    <location>
        <begin position="1"/>
        <end position="22"/>
    </location>
</feature>
<evidence type="ECO:0000256" key="1">
    <source>
        <dbReference type="SAM" id="SignalP"/>
    </source>
</evidence>
<dbReference type="PROSITE" id="PS51257">
    <property type="entry name" value="PROKAR_LIPOPROTEIN"/>
    <property type="match status" value="1"/>
</dbReference>
<dbReference type="Pfam" id="PF09603">
    <property type="entry name" value="Fib_succ_major"/>
    <property type="match status" value="1"/>
</dbReference>
<sequence length="234" mass="26500">MNKINISLICAALLAVLLTACSENSSSSEPEYVFDASIVCPAEGLNAYGEPNRGTFIDERDGRTYKYTTIGNQVWMAENLKIEADQSQCLKEIENYCDSVGRFYISAPLRQEHNVRKWLATICPSGWHVPSVLEWDSLFTNMGSDAKGLLRLQSTTVFENVIPGTDDCAFNILPMAVGLEKPEDPKKNYKYISPYFATSTFFDLISLYSFYINTKVYYVRSTIDYSFIRCIKNN</sequence>
<evidence type="ECO:0000313" key="4">
    <source>
        <dbReference type="Proteomes" id="UP000190449"/>
    </source>
</evidence>
<keyword evidence="1" id="KW-0732">Signal</keyword>